<sequence>MLEVKEVTKKYGGLIALDSVSVDFKKEGVTGIIGPNGSGKTTLLNVISGLVKPDKGRLYLNGADITDKPVHLRVRLGIARTFQFPKYFSKFTVLENLTINADEDKAMEALKLVDLAHKANTPARNLTMYEIRKLEIARALALSPRYILLDEPLSGLSYEESISLSNLLKELSAMGFSLIVVEHKLSILFKYAEKIIVMASGRVVANGTPEEIASNRDLVKQLGL</sequence>
<dbReference type="InterPro" id="IPR051120">
    <property type="entry name" value="ABC_AA/LPS_Transport"/>
</dbReference>
<proteinExistence type="predicted"/>
<dbReference type="HOGENOM" id="CLU_000604_1_2_2"/>
<evidence type="ECO:0000256" key="2">
    <source>
        <dbReference type="ARBA" id="ARBA00022741"/>
    </source>
</evidence>
<dbReference type="InterPro" id="IPR003439">
    <property type="entry name" value="ABC_transporter-like_ATP-bd"/>
</dbReference>
<dbReference type="GO" id="GO:0005886">
    <property type="term" value="C:plasma membrane"/>
    <property type="evidence" value="ECO:0007669"/>
    <property type="project" value="TreeGrafter"/>
</dbReference>
<accession>H6Q912</accession>
<dbReference type="AlphaFoldDB" id="H6Q912"/>
<evidence type="ECO:0000256" key="1">
    <source>
        <dbReference type="ARBA" id="ARBA00022448"/>
    </source>
</evidence>
<keyword evidence="2" id="KW-0547">Nucleotide-binding</keyword>
<gene>
    <name evidence="5" type="ordered locus">Pogu_1364</name>
</gene>
<feature type="domain" description="ABC transporter" evidence="4">
    <location>
        <begin position="2"/>
        <end position="222"/>
    </location>
</feature>
<dbReference type="SUPFAM" id="SSF52540">
    <property type="entry name" value="P-loop containing nucleoside triphosphate hydrolases"/>
    <property type="match status" value="1"/>
</dbReference>
<dbReference type="InterPro" id="IPR003593">
    <property type="entry name" value="AAA+_ATPase"/>
</dbReference>
<evidence type="ECO:0000256" key="3">
    <source>
        <dbReference type="ARBA" id="ARBA00022840"/>
    </source>
</evidence>
<dbReference type="PROSITE" id="PS50893">
    <property type="entry name" value="ABC_TRANSPORTER_2"/>
    <property type="match status" value="1"/>
</dbReference>
<protein>
    <submittedName>
        <fullName evidence="5">ABC-type branched-chain amino acid transport systems, ATPase component</fullName>
    </submittedName>
</protein>
<dbReference type="Pfam" id="PF00005">
    <property type="entry name" value="ABC_tran"/>
    <property type="match status" value="1"/>
</dbReference>
<dbReference type="EMBL" id="CP003316">
    <property type="protein sequence ID" value="AFA39391.1"/>
    <property type="molecule type" value="Genomic_DNA"/>
</dbReference>
<keyword evidence="1" id="KW-0813">Transport</keyword>
<evidence type="ECO:0000313" key="6">
    <source>
        <dbReference type="Proteomes" id="UP000009062"/>
    </source>
</evidence>
<dbReference type="eggNOG" id="arCOG00925">
    <property type="taxonomic scope" value="Archaea"/>
</dbReference>
<keyword evidence="6" id="KW-1185">Reference proteome</keyword>
<dbReference type="GO" id="GO:0005524">
    <property type="term" value="F:ATP binding"/>
    <property type="evidence" value="ECO:0007669"/>
    <property type="project" value="UniProtKB-KW"/>
</dbReference>
<evidence type="ECO:0000259" key="4">
    <source>
        <dbReference type="PROSITE" id="PS50893"/>
    </source>
</evidence>
<dbReference type="Gene3D" id="3.40.50.300">
    <property type="entry name" value="P-loop containing nucleotide triphosphate hydrolases"/>
    <property type="match status" value="1"/>
</dbReference>
<dbReference type="STRING" id="698757.Pogu_1364"/>
<evidence type="ECO:0000313" key="5">
    <source>
        <dbReference type="EMBL" id="AFA39391.1"/>
    </source>
</evidence>
<name>H6Q912_PYROT</name>
<dbReference type="Proteomes" id="UP000009062">
    <property type="component" value="Chromosome"/>
</dbReference>
<dbReference type="CDD" id="cd03219">
    <property type="entry name" value="ABC_Mj1267_LivG_branched"/>
    <property type="match status" value="1"/>
</dbReference>
<dbReference type="InterPro" id="IPR027417">
    <property type="entry name" value="P-loop_NTPase"/>
</dbReference>
<reference evidence="5 6" key="1">
    <citation type="journal article" date="2012" name="Stand. Genomic Sci.">
        <title>Complete genome sequence of Pyrobaculum oguniense.</title>
        <authorList>
            <person name="Bernick D.L."/>
            <person name="Karplus K."/>
            <person name="Lui L.M."/>
            <person name="Coker J.K."/>
            <person name="Murphy J.N."/>
            <person name="Chan P.P."/>
            <person name="Cozen A.E."/>
            <person name="Lowe T.M."/>
        </authorList>
    </citation>
    <scope>NUCLEOTIDE SEQUENCE [LARGE SCALE GENOMIC DNA]</scope>
    <source>
        <strain evidence="5 6">TE7</strain>
    </source>
</reference>
<organism evidence="5 6">
    <name type="scientific">Pyrobaculum oguniense (strain DSM 13380 / JCM 10595 / TE7)</name>
    <dbReference type="NCBI Taxonomy" id="698757"/>
    <lineage>
        <taxon>Archaea</taxon>
        <taxon>Thermoproteota</taxon>
        <taxon>Thermoprotei</taxon>
        <taxon>Thermoproteales</taxon>
        <taxon>Thermoproteaceae</taxon>
        <taxon>Pyrobaculum</taxon>
    </lineage>
</organism>
<dbReference type="GO" id="GO:0016887">
    <property type="term" value="F:ATP hydrolysis activity"/>
    <property type="evidence" value="ECO:0007669"/>
    <property type="project" value="InterPro"/>
</dbReference>
<dbReference type="SMART" id="SM00382">
    <property type="entry name" value="AAA"/>
    <property type="match status" value="1"/>
</dbReference>
<dbReference type="PANTHER" id="PTHR45772">
    <property type="entry name" value="CONSERVED COMPONENT OF ABC TRANSPORTER FOR NATURAL AMINO ACIDS-RELATED"/>
    <property type="match status" value="1"/>
</dbReference>
<dbReference type="KEGG" id="pog:Pogu_1364"/>
<keyword evidence="3" id="KW-0067">ATP-binding</keyword>
<dbReference type="PANTHER" id="PTHR45772:SF9">
    <property type="entry name" value="CONSERVED COMPONENT OF ABC TRANSPORTER FOR NATURAL AMINO ACIDS"/>
    <property type="match status" value="1"/>
</dbReference>